<evidence type="ECO:0000259" key="1">
    <source>
        <dbReference type="Pfam" id="PF04028"/>
    </source>
</evidence>
<sequence>MTVYLAGLRRTAKLEVHGQQSAVRDLIERGQPFIPCYWHQQNLLCAIYLMDLKAKSNFNAGFLVSPSRDGEIPARLFRRWGAQVIRGSSSHTGAQALRALHFAITRDKVSPANTPDGPRGPCFESKPGPLMLAQMTQAPIVPIAAAADSYWQLNSWDRLILPKWGARIAVVIGAPIRVEKKLRTTDLEPLRQALQAQLIELTDTARNIIQH</sequence>
<dbReference type="Proteomes" id="UP000179076">
    <property type="component" value="Unassembled WGS sequence"/>
</dbReference>
<reference evidence="2 3" key="1">
    <citation type="journal article" date="2016" name="Nat. Commun.">
        <title>Thousands of microbial genomes shed light on interconnected biogeochemical processes in an aquifer system.</title>
        <authorList>
            <person name="Anantharaman K."/>
            <person name="Brown C.T."/>
            <person name="Hug L.A."/>
            <person name="Sharon I."/>
            <person name="Castelle C.J."/>
            <person name="Probst A.J."/>
            <person name="Thomas B.C."/>
            <person name="Singh A."/>
            <person name="Wilkins M.J."/>
            <person name="Karaoz U."/>
            <person name="Brodie E.L."/>
            <person name="Williams K.H."/>
            <person name="Hubbard S.S."/>
            <person name="Banfield J.F."/>
        </authorList>
    </citation>
    <scope>NUCLEOTIDE SEQUENCE [LARGE SCALE GENOMIC DNA]</scope>
</reference>
<dbReference type="Pfam" id="PF04028">
    <property type="entry name" value="DUF374"/>
    <property type="match status" value="1"/>
</dbReference>
<organism evidence="2 3">
    <name type="scientific">Candidatus Muproteobacteria bacterium RBG_16_60_9</name>
    <dbReference type="NCBI Taxonomy" id="1817755"/>
    <lineage>
        <taxon>Bacteria</taxon>
        <taxon>Pseudomonadati</taxon>
        <taxon>Pseudomonadota</taxon>
        <taxon>Candidatus Muproteobacteria</taxon>
    </lineage>
</organism>
<proteinExistence type="predicted"/>
<feature type="domain" description="DUF374" evidence="1">
    <location>
        <begin position="60"/>
        <end position="121"/>
    </location>
</feature>
<evidence type="ECO:0000313" key="2">
    <source>
        <dbReference type="EMBL" id="OGI62133.1"/>
    </source>
</evidence>
<evidence type="ECO:0000313" key="3">
    <source>
        <dbReference type="Proteomes" id="UP000179076"/>
    </source>
</evidence>
<dbReference type="InterPro" id="IPR007172">
    <property type="entry name" value="DUF374"/>
</dbReference>
<dbReference type="EMBL" id="MFSP01000183">
    <property type="protein sequence ID" value="OGI62133.1"/>
    <property type="molecule type" value="Genomic_DNA"/>
</dbReference>
<dbReference type="AlphaFoldDB" id="A0A1F6UXR9"/>
<protein>
    <recommendedName>
        <fullName evidence="1">DUF374 domain-containing protein</fullName>
    </recommendedName>
</protein>
<accession>A0A1F6UXR9</accession>
<dbReference type="CDD" id="cd07983">
    <property type="entry name" value="LPLAT_DUF374-like"/>
    <property type="match status" value="1"/>
</dbReference>
<gene>
    <name evidence="2" type="ORF">A2W18_01990</name>
</gene>
<name>A0A1F6UXR9_9PROT</name>
<comment type="caution">
    <text evidence="2">The sequence shown here is derived from an EMBL/GenBank/DDBJ whole genome shotgun (WGS) entry which is preliminary data.</text>
</comment>